<dbReference type="Pfam" id="PF03022">
    <property type="entry name" value="MRJP"/>
    <property type="match status" value="1"/>
</dbReference>
<keyword evidence="7" id="KW-1185">Reference proteome</keyword>
<dbReference type="PANTHER" id="PTHR10009:SF7">
    <property type="entry name" value="GH10609P-RELATED"/>
    <property type="match status" value="1"/>
</dbReference>
<reference evidence="6 7" key="1">
    <citation type="submission" date="2016-03" db="EMBL/GenBank/DDBJ databases">
        <title>Cyphomyrmex costatus WGS genome.</title>
        <authorList>
            <person name="Nygaard S."/>
            <person name="Hu H."/>
            <person name="Boomsma J."/>
            <person name="Zhang G."/>
        </authorList>
    </citation>
    <scope>NUCLEOTIDE SEQUENCE [LARGE SCALE GENOMIC DNA]</scope>
    <source>
        <strain evidence="6">MS0001</strain>
        <tissue evidence="6">Whole body</tissue>
    </source>
</reference>
<evidence type="ECO:0000313" key="7">
    <source>
        <dbReference type="Proteomes" id="UP000078542"/>
    </source>
</evidence>
<accession>A0A195C8Y3</accession>
<gene>
    <name evidence="6" type="ORF">ALC62_12057</name>
</gene>
<keyword evidence="4" id="KW-0732">Signal</keyword>
<dbReference type="InterPro" id="IPR011042">
    <property type="entry name" value="6-blade_b-propeller_TolB-like"/>
</dbReference>
<dbReference type="Gene3D" id="2.120.10.30">
    <property type="entry name" value="TolB, C-terminal domain"/>
    <property type="match status" value="1"/>
</dbReference>
<evidence type="ECO:0000256" key="1">
    <source>
        <dbReference type="ARBA" id="ARBA00004613"/>
    </source>
</evidence>
<comment type="subcellular location">
    <subcellularLocation>
        <location evidence="1">Secreted</location>
    </subcellularLocation>
</comment>
<dbReference type="PRINTS" id="PR01366">
    <property type="entry name" value="ROYALJELLY"/>
</dbReference>
<evidence type="ECO:0000313" key="6">
    <source>
        <dbReference type="EMBL" id="KYM97324.1"/>
    </source>
</evidence>
<evidence type="ECO:0000256" key="2">
    <source>
        <dbReference type="ARBA" id="ARBA00009127"/>
    </source>
</evidence>
<proteinExistence type="inferred from homology"/>
<organism evidence="6 7">
    <name type="scientific">Cyphomyrmex costatus</name>
    <dbReference type="NCBI Taxonomy" id="456900"/>
    <lineage>
        <taxon>Eukaryota</taxon>
        <taxon>Metazoa</taxon>
        <taxon>Ecdysozoa</taxon>
        <taxon>Arthropoda</taxon>
        <taxon>Hexapoda</taxon>
        <taxon>Insecta</taxon>
        <taxon>Pterygota</taxon>
        <taxon>Neoptera</taxon>
        <taxon>Endopterygota</taxon>
        <taxon>Hymenoptera</taxon>
        <taxon>Apocrita</taxon>
        <taxon>Aculeata</taxon>
        <taxon>Formicoidea</taxon>
        <taxon>Formicidae</taxon>
        <taxon>Myrmicinae</taxon>
        <taxon>Cyphomyrmex</taxon>
    </lineage>
</organism>
<dbReference type="GO" id="GO:0005576">
    <property type="term" value="C:extracellular region"/>
    <property type="evidence" value="ECO:0007669"/>
    <property type="project" value="UniProtKB-SubCell"/>
</dbReference>
<evidence type="ECO:0000256" key="5">
    <source>
        <dbReference type="ARBA" id="ARBA00023180"/>
    </source>
</evidence>
<dbReference type="AlphaFoldDB" id="A0A195C8Y3"/>
<name>A0A195C8Y3_9HYME</name>
<dbReference type="PANTHER" id="PTHR10009">
    <property type="entry name" value="PROTEIN YELLOW-RELATED"/>
    <property type="match status" value="1"/>
</dbReference>
<dbReference type="Proteomes" id="UP000078542">
    <property type="component" value="Unassembled WGS sequence"/>
</dbReference>
<dbReference type="STRING" id="456900.A0A195C8Y3"/>
<protein>
    <submittedName>
        <fullName evidence="6">Major royal jelly protein 3</fullName>
    </submittedName>
</protein>
<evidence type="ECO:0000256" key="3">
    <source>
        <dbReference type="ARBA" id="ARBA00022525"/>
    </source>
</evidence>
<comment type="similarity">
    <text evidence="2">Belongs to the major royal jelly protein family.</text>
</comment>
<keyword evidence="5" id="KW-0325">Glycoprotein</keyword>
<dbReference type="InterPro" id="IPR017996">
    <property type="entry name" value="MRJP/yellow-related"/>
</dbReference>
<keyword evidence="3" id="KW-0964">Secreted</keyword>
<dbReference type="EMBL" id="KQ978072">
    <property type="protein sequence ID" value="KYM97324.1"/>
    <property type="molecule type" value="Genomic_DNA"/>
</dbReference>
<sequence length="199" mass="22418">MVIEGFGIKVNYIYKWKYADFTWESNEQKEDAINSGTYNRSAFPLYDVDKAEDGRIFITASRELGPGAPATLATVTDEIGPGGPLLRPYPDWSWHNSCTCDGIVSVIRVYIRCNHIFVLDSGKIGPDQICNPKLMIFNLKNDMLIKTIYIPFDIASNTTGTGLLTALFVYVPCECTHFLDKMIVSMTSPQYIIIIYIHI</sequence>
<evidence type="ECO:0000256" key="4">
    <source>
        <dbReference type="ARBA" id="ARBA00022729"/>
    </source>
</evidence>